<dbReference type="OrthoDB" id="13546at2"/>
<dbReference type="InterPro" id="IPR007511">
    <property type="entry name" value="DUF501"/>
</dbReference>
<dbReference type="PANTHER" id="PTHR37163">
    <property type="entry name" value="CONSERVED PROTEIN"/>
    <property type="match status" value="1"/>
</dbReference>
<keyword evidence="2" id="KW-1185">Reference proteome</keyword>
<protein>
    <recommendedName>
        <fullName evidence="3">DUF501 domain-containing protein</fullName>
    </recommendedName>
</protein>
<reference evidence="1 2" key="2">
    <citation type="submission" date="2016-08" db="EMBL/GenBank/DDBJ databases">
        <title>Orenia metallireducens sp. nov. strain Z6, a Novel Metal-reducing Firmicute from the Deep Subsurface.</title>
        <authorList>
            <person name="Maxim B.I."/>
            <person name="Kenneth K."/>
            <person name="Flynn T.M."/>
            <person name="Oloughlin E.J."/>
            <person name="Locke R.A."/>
            <person name="Weber J.R."/>
            <person name="Egan S.M."/>
            <person name="Mackie R.I."/>
            <person name="Cann I.K."/>
        </authorList>
    </citation>
    <scope>NUCLEOTIDE SEQUENCE [LARGE SCALE GENOMIC DNA]</scope>
    <source>
        <strain evidence="1 2">Z6</strain>
    </source>
</reference>
<evidence type="ECO:0008006" key="3">
    <source>
        <dbReference type="Google" id="ProtNLM"/>
    </source>
</evidence>
<gene>
    <name evidence="1" type="ORF">U472_15515</name>
</gene>
<evidence type="ECO:0000313" key="2">
    <source>
        <dbReference type="Proteomes" id="UP000093514"/>
    </source>
</evidence>
<organism evidence="1 2">
    <name type="scientific">Orenia metallireducens</name>
    <dbReference type="NCBI Taxonomy" id="1413210"/>
    <lineage>
        <taxon>Bacteria</taxon>
        <taxon>Bacillati</taxon>
        <taxon>Bacillota</taxon>
        <taxon>Clostridia</taxon>
        <taxon>Halanaerobiales</taxon>
        <taxon>Halobacteroidaceae</taxon>
        <taxon>Orenia</taxon>
    </lineage>
</organism>
<dbReference type="Pfam" id="PF04417">
    <property type="entry name" value="DUF501"/>
    <property type="match status" value="1"/>
</dbReference>
<dbReference type="PANTHER" id="PTHR37163:SF1">
    <property type="entry name" value="DUF501 DOMAIN-CONTAINING PROTEIN"/>
    <property type="match status" value="1"/>
</dbReference>
<dbReference type="EMBL" id="LWDV01000010">
    <property type="protein sequence ID" value="OCL25730.1"/>
    <property type="molecule type" value="Genomic_DNA"/>
</dbReference>
<evidence type="ECO:0000313" key="1">
    <source>
        <dbReference type="EMBL" id="OCL25730.1"/>
    </source>
</evidence>
<dbReference type="Proteomes" id="UP000093514">
    <property type="component" value="Unassembled WGS sequence"/>
</dbReference>
<reference evidence="2" key="1">
    <citation type="submission" date="2016-07" db="EMBL/GenBank/DDBJ databases">
        <authorList>
            <person name="Florea S."/>
            <person name="Webb J.S."/>
            <person name="Jaromczyk J."/>
            <person name="Schardl C.L."/>
        </authorList>
    </citation>
    <scope>NUCLEOTIDE SEQUENCE [LARGE SCALE GENOMIC DNA]</scope>
    <source>
        <strain evidence="2">Z6</strain>
    </source>
</reference>
<comment type="caution">
    <text evidence="1">The sequence shown here is derived from an EMBL/GenBank/DDBJ whole genome shotgun (WGS) entry which is preliminary data.</text>
</comment>
<proteinExistence type="predicted"/>
<dbReference type="RefSeq" id="WP_068719640.1">
    <property type="nucleotide sequence ID" value="NZ_LWDV01000010.1"/>
</dbReference>
<sequence>MAYTQKDLEILEKQLGRKPRNLVDIIKRCKDESPQVVVTAPILDKGDSVGIFPTTLWLTCPELNYRIGKLESKGLVQEVQNKILGNKKLSKRLEEAHQDYANYRLDLVDEVRLKDLKENNPGQYKVLKESGVGGILEFEGIKCLHTHFAHYLVDRKNPVGEIVAELLEEEYGEVEPEECCMKESFEEE</sequence>
<accession>A0A1C0A6F1</accession>
<name>A0A1C0A6F1_9FIRM</name>
<dbReference type="AlphaFoldDB" id="A0A1C0A6F1"/>